<dbReference type="Proteomes" id="UP001140217">
    <property type="component" value="Unassembled WGS sequence"/>
</dbReference>
<reference evidence="1" key="1">
    <citation type="submission" date="2022-07" db="EMBL/GenBank/DDBJ databases">
        <title>Phylogenomic reconstructions and comparative analyses of Kickxellomycotina fungi.</title>
        <authorList>
            <person name="Reynolds N.K."/>
            <person name="Stajich J.E."/>
            <person name="Barry K."/>
            <person name="Grigoriev I.V."/>
            <person name="Crous P."/>
            <person name="Smith M.E."/>
        </authorList>
    </citation>
    <scope>NUCLEOTIDE SEQUENCE</scope>
    <source>
        <strain evidence="1">NBRC 105414</strain>
    </source>
</reference>
<evidence type="ECO:0000313" key="2">
    <source>
        <dbReference type="Proteomes" id="UP001140217"/>
    </source>
</evidence>
<gene>
    <name evidence="1" type="ORF">H4R18_003926</name>
</gene>
<keyword evidence="2" id="KW-1185">Reference proteome</keyword>
<dbReference type="EMBL" id="JANBUL010000171">
    <property type="protein sequence ID" value="KAJ2779570.1"/>
    <property type="molecule type" value="Genomic_DNA"/>
</dbReference>
<dbReference type="AlphaFoldDB" id="A0A9W8H6C4"/>
<accession>A0A9W8H6C4</accession>
<evidence type="ECO:0000313" key="1">
    <source>
        <dbReference type="EMBL" id="KAJ2779570.1"/>
    </source>
</evidence>
<organism evidence="1 2">
    <name type="scientific">Coemansia javaensis</name>
    <dbReference type="NCBI Taxonomy" id="2761396"/>
    <lineage>
        <taxon>Eukaryota</taxon>
        <taxon>Fungi</taxon>
        <taxon>Fungi incertae sedis</taxon>
        <taxon>Zoopagomycota</taxon>
        <taxon>Kickxellomycotina</taxon>
        <taxon>Kickxellomycetes</taxon>
        <taxon>Kickxellales</taxon>
        <taxon>Kickxellaceae</taxon>
        <taxon>Coemansia</taxon>
    </lineage>
</organism>
<name>A0A9W8H6C4_9FUNG</name>
<protein>
    <recommendedName>
        <fullName evidence="3">F-box domain-containing protein</fullName>
    </recommendedName>
</protein>
<proteinExistence type="predicted"/>
<sequence length="216" mass="24168">MRFSDLPDDVLYDVLRWAFNYDIDMLHEFKRNLPLLAVCQRWRHAALPMVYSTTAVRFMRSVTSEWGGVKSLVLKLGPPGQLSDEPDSNIEAACDAIAAVFPAVSELCFSAGIFGRDAVAGKIYGGLAGLYAGQLERLEVEHPVDIPREVVLKRLKHMWRLHLPSLEWLERLEIDIPFGANNDVTALPVANHILSNVRASKQAALIFRNSVSLSRD</sequence>
<dbReference type="OrthoDB" id="2607904at2759"/>
<evidence type="ECO:0008006" key="3">
    <source>
        <dbReference type="Google" id="ProtNLM"/>
    </source>
</evidence>
<comment type="caution">
    <text evidence="1">The sequence shown here is derived from an EMBL/GenBank/DDBJ whole genome shotgun (WGS) entry which is preliminary data.</text>
</comment>